<dbReference type="CDD" id="cd06578">
    <property type="entry name" value="HemD"/>
    <property type="match status" value="1"/>
</dbReference>
<accession>A0A517L7U4</accession>
<dbReference type="GO" id="GO:0006780">
    <property type="term" value="P:uroporphyrinogen III biosynthetic process"/>
    <property type="evidence" value="ECO:0007669"/>
    <property type="project" value="InterPro"/>
</dbReference>
<dbReference type="FunFam" id="3.40.50.10090:FF:000011">
    <property type="entry name" value="Uroporphyrinogen-III synthase (UroS), putative"/>
    <property type="match status" value="1"/>
</dbReference>
<gene>
    <name evidence="2" type="ORF">FKW77_008358</name>
</gene>
<organism evidence="2 3">
    <name type="scientific">Venturia effusa</name>
    <dbReference type="NCBI Taxonomy" id="50376"/>
    <lineage>
        <taxon>Eukaryota</taxon>
        <taxon>Fungi</taxon>
        <taxon>Dikarya</taxon>
        <taxon>Ascomycota</taxon>
        <taxon>Pezizomycotina</taxon>
        <taxon>Dothideomycetes</taxon>
        <taxon>Pleosporomycetidae</taxon>
        <taxon>Venturiales</taxon>
        <taxon>Venturiaceae</taxon>
        <taxon>Venturia</taxon>
    </lineage>
</organism>
<dbReference type="InterPro" id="IPR036108">
    <property type="entry name" value="4pyrrol_syn_uPrphyn_synt_sf"/>
</dbReference>
<sequence length="307" mass="34638">MEDRIPVLLLKTKSTPGDGYEDYFHSLDNGKYEPTFVPVLEHRFRQDHLQKIRDLIKDHEFGLSQDLNGKMPKYGGIIFTSQRAVEAFSQVIEWAREQDGLLKDEFSNIPLYVVGPATARGLRSLNLACPIAGEASGNGEALAHFMLDHYNEIWKSQQPSVKPSLLFLVGEQRRDIIPKMLPSKDLDDTQRIGVDELVVYETGEMQSFQAQFSELWHKNSTKLQWVVVFSPTGCKAMLQSLGLLDPDTGKYKDASKELRRPYIATIGPTTRDYLKKEFDFEPDVCAEKPSPEGVGAGIAAFMAKQPR</sequence>
<dbReference type="Proteomes" id="UP000316270">
    <property type="component" value="Chromosome 6"/>
</dbReference>
<dbReference type="Gene3D" id="3.40.50.10090">
    <property type="match status" value="2"/>
</dbReference>
<dbReference type="Pfam" id="PF02602">
    <property type="entry name" value="HEM4"/>
    <property type="match status" value="1"/>
</dbReference>
<dbReference type="InterPro" id="IPR003754">
    <property type="entry name" value="4pyrrol_synth_uPrphyn_synth"/>
</dbReference>
<dbReference type="PANTHER" id="PTHR12390">
    <property type="entry name" value="UROPORPHYRINOGEN III SYNTHASE"/>
    <property type="match status" value="1"/>
</dbReference>
<dbReference type="InterPro" id="IPR039793">
    <property type="entry name" value="UROS/Hem4"/>
</dbReference>
<dbReference type="EMBL" id="CP042190">
    <property type="protein sequence ID" value="QDS71698.1"/>
    <property type="molecule type" value="Genomic_DNA"/>
</dbReference>
<evidence type="ECO:0000259" key="1">
    <source>
        <dbReference type="Pfam" id="PF02602"/>
    </source>
</evidence>
<reference evidence="2 3" key="1">
    <citation type="submission" date="2019-07" db="EMBL/GenBank/DDBJ databases">
        <title>Finished genome of Venturia effusa.</title>
        <authorList>
            <person name="Young C.A."/>
            <person name="Cox M.P."/>
            <person name="Ganley A.R.D."/>
            <person name="David W.J."/>
        </authorList>
    </citation>
    <scope>NUCLEOTIDE SEQUENCE [LARGE SCALE GENOMIC DNA]</scope>
    <source>
        <strain evidence="3">albino</strain>
    </source>
</reference>
<name>A0A517L7U4_9PEZI</name>
<proteinExistence type="predicted"/>
<keyword evidence="3" id="KW-1185">Reference proteome</keyword>
<evidence type="ECO:0000313" key="3">
    <source>
        <dbReference type="Proteomes" id="UP000316270"/>
    </source>
</evidence>
<protein>
    <recommendedName>
        <fullName evidence="1">Tetrapyrrole biosynthesis uroporphyrinogen III synthase domain-containing protein</fullName>
    </recommendedName>
</protein>
<dbReference type="PANTHER" id="PTHR12390:SF0">
    <property type="entry name" value="UROPORPHYRINOGEN-III SYNTHASE"/>
    <property type="match status" value="1"/>
</dbReference>
<dbReference type="AlphaFoldDB" id="A0A517L7U4"/>
<dbReference type="GO" id="GO:0005829">
    <property type="term" value="C:cytosol"/>
    <property type="evidence" value="ECO:0007669"/>
    <property type="project" value="TreeGrafter"/>
</dbReference>
<dbReference type="GO" id="GO:0004852">
    <property type="term" value="F:uroporphyrinogen-III synthase activity"/>
    <property type="evidence" value="ECO:0007669"/>
    <property type="project" value="InterPro"/>
</dbReference>
<feature type="domain" description="Tetrapyrrole biosynthesis uroporphyrinogen III synthase" evidence="1">
    <location>
        <begin position="32"/>
        <end position="293"/>
    </location>
</feature>
<dbReference type="OrthoDB" id="5595751at2759"/>
<dbReference type="SUPFAM" id="SSF69618">
    <property type="entry name" value="HemD-like"/>
    <property type="match status" value="1"/>
</dbReference>
<dbReference type="GO" id="GO:0006782">
    <property type="term" value="P:protoporphyrinogen IX biosynthetic process"/>
    <property type="evidence" value="ECO:0007669"/>
    <property type="project" value="UniProtKB-UniPathway"/>
</dbReference>
<dbReference type="STRING" id="50376.A0A517L7U4"/>
<evidence type="ECO:0000313" key="2">
    <source>
        <dbReference type="EMBL" id="QDS71698.1"/>
    </source>
</evidence>
<dbReference type="UniPathway" id="UPA00251">
    <property type="reaction ID" value="UER00320"/>
</dbReference>